<dbReference type="AlphaFoldDB" id="A0A669PM07"/>
<keyword evidence="2" id="KW-1185">Reference proteome</keyword>
<evidence type="ECO:0000313" key="2">
    <source>
        <dbReference type="Proteomes" id="UP000472261"/>
    </source>
</evidence>
<reference evidence="1" key="2">
    <citation type="submission" date="2025-09" db="UniProtKB">
        <authorList>
            <consortium name="Ensembl"/>
        </authorList>
    </citation>
    <scope>IDENTIFICATION</scope>
</reference>
<reference evidence="1" key="1">
    <citation type="submission" date="2025-08" db="UniProtKB">
        <authorList>
            <consortium name="Ensembl"/>
        </authorList>
    </citation>
    <scope>IDENTIFICATION</scope>
</reference>
<protein>
    <submittedName>
        <fullName evidence="1">Uncharacterized protein</fullName>
    </submittedName>
</protein>
<name>A0A669PM07_PHACC</name>
<sequence>MKLQRAFPPSVFWLRSLLKNPSSCYGVYALKINFLLKPRKHSKMYNFFLDPVTLRCFIKTCRQLEPIILEKQRNSSLEREF</sequence>
<organism evidence="1 2">
    <name type="scientific">Phasianus colchicus</name>
    <name type="common">Common pheasant</name>
    <dbReference type="NCBI Taxonomy" id="9054"/>
    <lineage>
        <taxon>Eukaryota</taxon>
        <taxon>Metazoa</taxon>
        <taxon>Chordata</taxon>
        <taxon>Craniata</taxon>
        <taxon>Vertebrata</taxon>
        <taxon>Euteleostomi</taxon>
        <taxon>Archelosauria</taxon>
        <taxon>Archosauria</taxon>
        <taxon>Dinosauria</taxon>
        <taxon>Saurischia</taxon>
        <taxon>Theropoda</taxon>
        <taxon>Coelurosauria</taxon>
        <taxon>Aves</taxon>
        <taxon>Neognathae</taxon>
        <taxon>Galloanserae</taxon>
        <taxon>Galliformes</taxon>
        <taxon>Phasianidae</taxon>
        <taxon>Phasianinae</taxon>
        <taxon>Phasianus</taxon>
    </lineage>
</organism>
<proteinExistence type="predicted"/>
<dbReference type="Proteomes" id="UP000472261">
    <property type="component" value="Unplaced"/>
</dbReference>
<accession>A0A669PM07</accession>
<evidence type="ECO:0000313" key="1">
    <source>
        <dbReference type="Ensembl" id="ENSPCLP00000002721.1"/>
    </source>
</evidence>
<dbReference type="Ensembl" id="ENSPCLT00000003729.1">
    <property type="protein sequence ID" value="ENSPCLP00000002721.1"/>
    <property type="gene ID" value="ENSPCLG00000002299.1"/>
</dbReference>